<evidence type="ECO:0000256" key="8">
    <source>
        <dbReference type="ARBA" id="ARBA00022881"/>
    </source>
</evidence>
<dbReference type="InterPro" id="IPR004807">
    <property type="entry name" value="UvrB"/>
</dbReference>
<comment type="function">
    <text evidence="12">The UvrABC repair system catalyzes the recognition and processing of DNA lesions. A damage recognition complex composed of 2 UvrA and 2 UvrB subunits scans DNA for abnormalities. Upon binding of the UvrA(2)B(2) complex to a putative damaged site, the DNA wraps around one UvrB monomer. DNA wrap is dependent on ATP binding by UvrB and probably causes local melting of the DNA helix, facilitating insertion of UvrB beta-hairpin between the DNA strands. Then UvrB probes one DNA strand for the presence of a lesion. If a lesion is found the UvrA subunits dissociate and the UvrB-DNA preincision complex is formed. This complex is subsequently bound by UvrC and the second UvrB is released. If no lesion is found, the DNA wraps around the other UvrB subunit that will check the other stand for damage.</text>
</comment>
<evidence type="ECO:0000256" key="4">
    <source>
        <dbReference type="ARBA" id="ARBA00022741"/>
    </source>
</evidence>
<dbReference type="Proteomes" id="UP000184114">
    <property type="component" value="Unassembled WGS sequence"/>
</dbReference>
<dbReference type="HAMAP" id="MF_00204">
    <property type="entry name" value="UvrB"/>
    <property type="match status" value="1"/>
</dbReference>
<feature type="domain" description="Helicase C-terminal" evidence="17">
    <location>
        <begin position="429"/>
        <end position="595"/>
    </location>
</feature>
<evidence type="ECO:0000256" key="5">
    <source>
        <dbReference type="ARBA" id="ARBA00022763"/>
    </source>
</evidence>
<keyword evidence="8 12" id="KW-0267">Excision nuclease</keyword>
<dbReference type="InterPro" id="IPR014001">
    <property type="entry name" value="Helicase_ATP-bd"/>
</dbReference>
<evidence type="ECO:0000313" key="19">
    <source>
        <dbReference type="Proteomes" id="UP000184114"/>
    </source>
</evidence>
<evidence type="ECO:0000259" key="17">
    <source>
        <dbReference type="PROSITE" id="PS51194"/>
    </source>
</evidence>
<dbReference type="GO" id="GO:0016887">
    <property type="term" value="F:ATP hydrolysis activity"/>
    <property type="evidence" value="ECO:0007669"/>
    <property type="project" value="InterPro"/>
</dbReference>
<dbReference type="RefSeq" id="WP_072974626.1">
    <property type="nucleotide sequence ID" value="NZ_FQTY01000004.1"/>
</dbReference>
<reference evidence="19" key="1">
    <citation type="submission" date="2016-11" db="EMBL/GenBank/DDBJ databases">
        <authorList>
            <person name="Varghese N."/>
            <person name="Submissions S."/>
        </authorList>
    </citation>
    <scope>NUCLEOTIDE SEQUENCE [LARGE SCALE GENOMIC DNA]</scope>
    <source>
        <strain evidence="19">DSM 18095</strain>
    </source>
</reference>
<evidence type="ECO:0000256" key="7">
    <source>
        <dbReference type="ARBA" id="ARBA00022840"/>
    </source>
</evidence>
<feature type="domain" description="Helicase ATP-binding" evidence="16">
    <location>
        <begin position="25"/>
        <end position="182"/>
    </location>
</feature>
<feature type="short sequence motif" description="Beta-hairpin" evidence="12">
    <location>
        <begin position="91"/>
        <end position="114"/>
    </location>
</feature>
<dbReference type="STRING" id="1123404.SAMN02745784_01371"/>
<dbReference type="PROSITE" id="PS51194">
    <property type="entry name" value="HELICASE_CTER"/>
    <property type="match status" value="1"/>
</dbReference>
<dbReference type="Pfam" id="PF04851">
    <property type="entry name" value="ResIII"/>
    <property type="match status" value="1"/>
</dbReference>
<evidence type="ECO:0000256" key="3">
    <source>
        <dbReference type="ARBA" id="ARBA00022490"/>
    </source>
</evidence>
<dbReference type="SUPFAM" id="SSF52540">
    <property type="entry name" value="P-loop containing nucleoside triphosphate hydrolases"/>
    <property type="match status" value="2"/>
</dbReference>
<keyword evidence="3 12" id="KW-0963">Cytoplasm</keyword>
<evidence type="ECO:0000313" key="18">
    <source>
        <dbReference type="EMBL" id="SHE64513.1"/>
    </source>
</evidence>
<dbReference type="InterPro" id="IPR001650">
    <property type="entry name" value="Helicase_C-like"/>
</dbReference>
<dbReference type="GO" id="GO:0009381">
    <property type="term" value="F:excinuclease ABC activity"/>
    <property type="evidence" value="ECO:0007669"/>
    <property type="project" value="UniProtKB-UniRule"/>
</dbReference>
<dbReference type="InterPro" id="IPR006935">
    <property type="entry name" value="Helicase/UvrB_N"/>
</dbReference>
<dbReference type="EMBL" id="FQTY01000004">
    <property type="protein sequence ID" value="SHE64513.1"/>
    <property type="molecule type" value="Genomic_DNA"/>
</dbReference>
<dbReference type="GO" id="GO:0003677">
    <property type="term" value="F:DNA binding"/>
    <property type="evidence" value="ECO:0007669"/>
    <property type="project" value="UniProtKB-UniRule"/>
</dbReference>
<evidence type="ECO:0000256" key="12">
    <source>
        <dbReference type="HAMAP-Rule" id="MF_00204"/>
    </source>
</evidence>
<dbReference type="GO" id="GO:0005737">
    <property type="term" value="C:cytoplasm"/>
    <property type="evidence" value="ECO:0007669"/>
    <property type="project" value="UniProtKB-SubCell"/>
</dbReference>
<dbReference type="PROSITE" id="PS51192">
    <property type="entry name" value="HELICASE_ATP_BIND_1"/>
    <property type="match status" value="1"/>
</dbReference>
<dbReference type="CDD" id="cd17916">
    <property type="entry name" value="DEXHc_UvrB"/>
    <property type="match status" value="1"/>
</dbReference>
<feature type="coiled-coil region" evidence="14">
    <location>
        <begin position="248"/>
        <end position="290"/>
    </location>
</feature>
<dbReference type="Pfam" id="PF12344">
    <property type="entry name" value="UvrB"/>
    <property type="match status" value="1"/>
</dbReference>
<comment type="domain">
    <text evidence="12">The beta-hairpin motif is involved in DNA binding.</text>
</comment>
<dbReference type="Pfam" id="PF17757">
    <property type="entry name" value="UvrB_inter"/>
    <property type="match status" value="1"/>
</dbReference>
<dbReference type="GO" id="GO:0005524">
    <property type="term" value="F:ATP binding"/>
    <property type="evidence" value="ECO:0007669"/>
    <property type="project" value="UniProtKB-UniRule"/>
</dbReference>
<dbReference type="PANTHER" id="PTHR24029:SF0">
    <property type="entry name" value="UVRABC SYSTEM PROTEIN B"/>
    <property type="match status" value="1"/>
</dbReference>
<comment type="subcellular location">
    <subcellularLocation>
        <location evidence="1 12 13">Cytoplasm</location>
    </subcellularLocation>
</comment>
<dbReference type="InterPro" id="IPR036876">
    <property type="entry name" value="UVR_dom_sf"/>
</dbReference>
<dbReference type="GeneID" id="90995732"/>
<dbReference type="SMART" id="SM00487">
    <property type="entry name" value="DEXDc"/>
    <property type="match status" value="1"/>
</dbReference>
<organism evidence="18 19">
    <name type="scientific">Tissierella praeacuta DSM 18095</name>
    <dbReference type="NCBI Taxonomy" id="1123404"/>
    <lineage>
        <taxon>Bacteria</taxon>
        <taxon>Bacillati</taxon>
        <taxon>Bacillota</taxon>
        <taxon>Tissierellia</taxon>
        <taxon>Tissierellales</taxon>
        <taxon>Tissierellaceae</taxon>
        <taxon>Tissierella</taxon>
    </lineage>
</organism>
<evidence type="ECO:0000256" key="14">
    <source>
        <dbReference type="SAM" id="Coils"/>
    </source>
</evidence>
<dbReference type="Gene3D" id="4.10.860.10">
    <property type="entry name" value="UVR domain"/>
    <property type="match status" value="1"/>
</dbReference>
<dbReference type="Pfam" id="PF00271">
    <property type="entry name" value="Helicase_C"/>
    <property type="match status" value="1"/>
</dbReference>
<name>A0A1M4V6L1_9FIRM</name>
<evidence type="ECO:0000259" key="15">
    <source>
        <dbReference type="PROSITE" id="PS50151"/>
    </source>
</evidence>
<dbReference type="CDD" id="cd18790">
    <property type="entry name" value="SF2_C_UvrB"/>
    <property type="match status" value="1"/>
</dbReference>
<comment type="similarity">
    <text evidence="2 12 13">Belongs to the UvrB family.</text>
</comment>
<dbReference type="AlphaFoldDB" id="A0A1M4V6L1"/>
<keyword evidence="14" id="KW-0175">Coiled coil</keyword>
<keyword evidence="12 13" id="KW-0742">SOS response</keyword>
<keyword evidence="6 12" id="KW-0228">DNA excision</keyword>
<dbReference type="GO" id="GO:0006289">
    <property type="term" value="P:nucleotide-excision repair"/>
    <property type="evidence" value="ECO:0007669"/>
    <property type="project" value="UniProtKB-UniRule"/>
</dbReference>
<keyword evidence="4 12" id="KW-0547">Nucleotide-binding</keyword>
<dbReference type="InterPro" id="IPR024759">
    <property type="entry name" value="UvrB_YAD/RRR_dom"/>
</dbReference>
<evidence type="ECO:0000256" key="6">
    <source>
        <dbReference type="ARBA" id="ARBA00022769"/>
    </source>
</evidence>
<dbReference type="GO" id="GO:0009432">
    <property type="term" value="P:SOS response"/>
    <property type="evidence" value="ECO:0007669"/>
    <property type="project" value="UniProtKB-UniRule"/>
</dbReference>
<evidence type="ECO:0000256" key="9">
    <source>
        <dbReference type="ARBA" id="ARBA00023204"/>
    </source>
</evidence>
<evidence type="ECO:0000256" key="10">
    <source>
        <dbReference type="ARBA" id="ARBA00026033"/>
    </source>
</evidence>
<dbReference type="Gene3D" id="3.40.50.300">
    <property type="entry name" value="P-loop containing nucleotide triphosphate hydrolases"/>
    <property type="match status" value="3"/>
</dbReference>
<proteinExistence type="inferred from homology"/>
<dbReference type="PANTHER" id="PTHR24029">
    <property type="entry name" value="UVRABC SYSTEM PROTEIN B"/>
    <property type="match status" value="1"/>
</dbReference>
<evidence type="ECO:0000259" key="16">
    <source>
        <dbReference type="PROSITE" id="PS51192"/>
    </source>
</evidence>
<keyword evidence="7 12" id="KW-0067">ATP-binding</keyword>
<sequence length="654" mass="75267">MNKFKIESSFKPTGDQPEAINKLEEGINKNLKHQVLLGVTGSGKTFTMANIIERVQKPTLVIAHNKTLAYQLASEFKEFFPNNAVEYFVSYYDYYQPEAYVPQSDTYIEKDASINDEIDKLRHSATAALFERRDVIIVASVSCIYGLGDPIDYENLVVSLRPGMEKDRDEIMRKLIDIQYIRNDINFIRGTFRVRGDILEIFPASSSENTIRIEFFGDEIDRIVEVNSLTGEVIGLRNHVSIFPASHYATTEDKVKRAIETIEKELDERLKELRDKEKLLEAQRLEQRTRYDLEMLEEMGFCQGIENYSRHLSNRPAGSRPFTLIDYFPDDFLIIVDESHVTIPQIRGMYEGDKSRKTNLVEYGFRLPSALDNRPLKFNEFESMINQILYVSATPGPYELSHTENIVEQIIRPTGLLDPIIEVRPTEHQIDDLVNEIRKVVARQERVLVTTLTKKMAEDLTNYFKDIGIKVTYLHSDVETIERMEIIRDLRLGKHDVLVGINLLREGLDLPEVSLVAILDADKEGFLRSETSLIQTTGRAARNVLGKVIMYADRITNSMERAISETNRRRNIQDEYNKKHNITPQSIKKGVREIIEATIVAEDEVKYEETFSKEEIEGMIDGLESAMLTAAEELNFEKAAELRDKIMELKKKLK</sequence>
<keyword evidence="19" id="KW-1185">Reference proteome</keyword>
<dbReference type="InterPro" id="IPR001943">
    <property type="entry name" value="UVR_dom"/>
</dbReference>
<feature type="binding site" evidence="12">
    <location>
        <begin position="38"/>
        <end position="45"/>
    </location>
    <ligand>
        <name>ATP</name>
        <dbReference type="ChEBI" id="CHEBI:30616"/>
    </ligand>
</feature>
<evidence type="ECO:0000256" key="13">
    <source>
        <dbReference type="RuleBase" id="RU003587"/>
    </source>
</evidence>
<evidence type="ECO:0000256" key="1">
    <source>
        <dbReference type="ARBA" id="ARBA00004496"/>
    </source>
</evidence>
<keyword evidence="9 12" id="KW-0234">DNA repair</keyword>
<evidence type="ECO:0000256" key="2">
    <source>
        <dbReference type="ARBA" id="ARBA00008533"/>
    </source>
</evidence>
<evidence type="ECO:0000256" key="11">
    <source>
        <dbReference type="ARBA" id="ARBA00029504"/>
    </source>
</evidence>
<feature type="domain" description="UVR" evidence="15">
    <location>
        <begin position="617"/>
        <end position="652"/>
    </location>
</feature>
<keyword evidence="5 12" id="KW-0227">DNA damage</keyword>
<dbReference type="SMART" id="SM00490">
    <property type="entry name" value="HELICc"/>
    <property type="match status" value="1"/>
</dbReference>
<dbReference type="InterPro" id="IPR027417">
    <property type="entry name" value="P-loop_NTPase"/>
</dbReference>
<dbReference type="GO" id="GO:0009380">
    <property type="term" value="C:excinuclease repair complex"/>
    <property type="evidence" value="ECO:0007669"/>
    <property type="project" value="InterPro"/>
</dbReference>
<dbReference type="PROSITE" id="PS50151">
    <property type="entry name" value="UVR"/>
    <property type="match status" value="1"/>
</dbReference>
<comment type="subunit">
    <text evidence="10 12 13">Forms a heterotetramer with UvrA during the search for lesions. Interacts with UvrC in an incision complex.</text>
</comment>
<dbReference type="Pfam" id="PF02151">
    <property type="entry name" value="UVR"/>
    <property type="match status" value="1"/>
</dbReference>
<dbReference type="NCBIfam" id="TIGR00631">
    <property type="entry name" value="uvrb"/>
    <property type="match status" value="1"/>
</dbReference>
<dbReference type="InterPro" id="IPR041471">
    <property type="entry name" value="UvrB_inter"/>
</dbReference>
<protein>
    <recommendedName>
        <fullName evidence="11 12">UvrABC system protein B</fullName>
        <shortName evidence="12">Protein UvrB</shortName>
    </recommendedName>
    <alternativeName>
        <fullName evidence="12">Excinuclease ABC subunit B</fullName>
    </alternativeName>
</protein>
<accession>A0A1M4V6L1</accession>
<dbReference type="SUPFAM" id="SSF46600">
    <property type="entry name" value="C-terminal UvrC-binding domain of UvrB"/>
    <property type="match status" value="1"/>
</dbReference>
<dbReference type="NCBIfam" id="NF003673">
    <property type="entry name" value="PRK05298.1"/>
    <property type="match status" value="1"/>
</dbReference>
<gene>
    <name evidence="12" type="primary">uvrB</name>
    <name evidence="18" type="ORF">SAMN02745784_01371</name>
</gene>